<organism evidence="2 3">
    <name type="scientific">Morus notabilis</name>
    <dbReference type="NCBI Taxonomy" id="981085"/>
    <lineage>
        <taxon>Eukaryota</taxon>
        <taxon>Viridiplantae</taxon>
        <taxon>Streptophyta</taxon>
        <taxon>Embryophyta</taxon>
        <taxon>Tracheophyta</taxon>
        <taxon>Spermatophyta</taxon>
        <taxon>Magnoliopsida</taxon>
        <taxon>eudicotyledons</taxon>
        <taxon>Gunneridae</taxon>
        <taxon>Pentapetalae</taxon>
        <taxon>rosids</taxon>
        <taxon>fabids</taxon>
        <taxon>Rosales</taxon>
        <taxon>Moraceae</taxon>
        <taxon>Moreae</taxon>
        <taxon>Morus</taxon>
    </lineage>
</organism>
<name>W9R815_9ROSA</name>
<evidence type="ECO:0000313" key="3">
    <source>
        <dbReference type="Proteomes" id="UP000030645"/>
    </source>
</evidence>
<dbReference type="AlphaFoldDB" id="W9R815"/>
<accession>W9R815</accession>
<gene>
    <name evidence="2" type="ORF">L484_026068</name>
</gene>
<dbReference type="Proteomes" id="UP000030645">
    <property type="component" value="Unassembled WGS sequence"/>
</dbReference>
<proteinExistence type="predicted"/>
<dbReference type="EMBL" id="KE344683">
    <property type="protein sequence ID" value="EXB75592.1"/>
    <property type="molecule type" value="Genomic_DNA"/>
</dbReference>
<keyword evidence="3" id="KW-1185">Reference proteome</keyword>
<reference evidence="3" key="1">
    <citation type="submission" date="2013-01" db="EMBL/GenBank/DDBJ databases">
        <title>Draft Genome Sequence of a Mulberry Tree, Morus notabilis C.K. Schneid.</title>
        <authorList>
            <person name="He N."/>
            <person name="Zhao S."/>
        </authorList>
    </citation>
    <scope>NUCLEOTIDE SEQUENCE</scope>
</reference>
<feature type="region of interest" description="Disordered" evidence="1">
    <location>
        <begin position="1"/>
        <end position="25"/>
    </location>
</feature>
<evidence type="ECO:0000313" key="2">
    <source>
        <dbReference type="EMBL" id="EXB75592.1"/>
    </source>
</evidence>
<protein>
    <submittedName>
        <fullName evidence="2">Uncharacterized protein</fullName>
    </submittedName>
</protein>
<evidence type="ECO:0000256" key="1">
    <source>
        <dbReference type="SAM" id="MobiDB-lite"/>
    </source>
</evidence>
<sequence>MAGAPCRLASPPPHEPGTISNSGRHEILHDHCEPTICTAQTAPPSRHGLSNLLSEFNESASSEKMVALPIQREHWPWFARTCPFSSKSPMISLVFDLCG</sequence>